<evidence type="ECO:0000313" key="2">
    <source>
        <dbReference type="Proteomes" id="UP000607653"/>
    </source>
</evidence>
<accession>A0A822ZV40</accession>
<gene>
    <name evidence="1" type="ORF">HUJ06_018684</name>
</gene>
<keyword evidence="2" id="KW-1185">Reference proteome</keyword>
<protein>
    <submittedName>
        <fullName evidence="1">Uncharacterized protein</fullName>
    </submittedName>
</protein>
<organism evidence="1 2">
    <name type="scientific">Nelumbo nucifera</name>
    <name type="common">Sacred lotus</name>
    <dbReference type="NCBI Taxonomy" id="4432"/>
    <lineage>
        <taxon>Eukaryota</taxon>
        <taxon>Viridiplantae</taxon>
        <taxon>Streptophyta</taxon>
        <taxon>Embryophyta</taxon>
        <taxon>Tracheophyta</taxon>
        <taxon>Spermatophyta</taxon>
        <taxon>Magnoliopsida</taxon>
        <taxon>Proteales</taxon>
        <taxon>Nelumbonaceae</taxon>
        <taxon>Nelumbo</taxon>
    </lineage>
</organism>
<comment type="caution">
    <text evidence="1">The sequence shown here is derived from an EMBL/GenBank/DDBJ whole genome shotgun (WGS) entry which is preliminary data.</text>
</comment>
<evidence type="ECO:0000313" key="1">
    <source>
        <dbReference type="EMBL" id="DAD48747.1"/>
    </source>
</evidence>
<dbReference type="AlphaFoldDB" id="A0A822ZV40"/>
<name>A0A822ZV40_NELNU</name>
<dbReference type="EMBL" id="DUZY01000008">
    <property type="protein sequence ID" value="DAD48747.1"/>
    <property type="molecule type" value="Genomic_DNA"/>
</dbReference>
<proteinExistence type="predicted"/>
<sequence length="90" mass="10428">MASVFSQSGDRRMPFRKVLRFGTSLQFIPTKLLDRFEKQGGLDRMRLEARLAIRPPRLAIVSISYSSYSSSLRVLFFFLVTFNNCFSQLI</sequence>
<dbReference type="Proteomes" id="UP000607653">
    <property type="component" value="Unassembled WGS sequence"/>
</dbReference>
<reference evidence="1 2" key="1">
    <citation type="journal article" date="2020" name="Mol. Biol. Evol.">
        <title>Distinct Expression and Methylation Patterns for Genes with Different Fates following a Single Whole-Genome Duplication in Flowering Plants.</title>
        <authorList>
            <person name="Shi T."/>
            <person name="Rahmani R.S."/>
            <person name="Gugger P.F."/>
            <person name="Wang M."/>
            <person name="Li H."/>
            <person name="Zhang Y."/>
            <person name="Li Z."/>
            <person name="Wang Q."/>
            <person name="Van de Peer Y."/>
            <person name="Marchal K."/>
            <person name="Chen J."/>
        </authorList>
    </citation>
    <scope>NUCLEOTIDE SEQUENCE [LARGE SCALE GENOMIC DNA]</scope>
    <source>
        <tissue evidence="1">Leaf</tissue>
    </source>
</reference>